<dbReference type="Gene3D" id="3.40.35.10">
    <property type="entry name" value="Phosphotransferase system, sorbose subfamily IIB component"/>
    <property type="match status" value="1"/>
</dbReference>
<dbReference type="InterPro" id="IPR036667">
    <property type="entry name" value="PTS_IIB_sorbose-sp_sf"/>
</dbReference>
<evidence type="ECO:0000256" key="3">
    <source>
        <dbReference type="ARBA" id="ARBA00022490"/>
    </source>
</evidence>
<keyword evidence="5" id="KW-0808">Transferase</keyword>
<evidence type="ECO:0000313" key="9">
    <source>
        <dbReference type="EMBL" id="HIX01744.1"/>
    </source>
</evidence>
<dbReference type="SUPFAM" id="SSF52728">
    <property type="entry name" value="PTS IIb component"/>
    <property type="match status" value="1"/>
</dbReference>
<protein>
    <submittedName>
        <fullName evidence="9">PTS sugar transporter subunit IIB</fullName>
    </submittedName>
</protein>
<comment type="subcellular location">
    <subcellularLocation>
        <location evidence="1">Cytoplasm</location>
    </subcellularLocation>
</comment>
<name>A0A9D1UWK7_9LACO</name>
<reference evidence="9" key="2">
    <citation type="submission" date="2021-04" db="EMBL/GenBank/DDBJ databases">
        <authorList>
            <person name="Gilroy R."/>
        </authorList>
    </citation>
    <scope>NUCLEOTIDE SEQUENCE</scope>
    <source>
        <strain evidence="9">6627</strain>
    </source>
</reference>
<dbReference type="CDD" id="cd00001">
    <property type="entry name" value="PTS_IIB_man"/>
    <property type="match status" value="1"/>
</dbReference>
<dbReference type="InterPro" id="IPR004720">
    <property type="entry name" value="PTS_IIB_sorbose-sp"/>
</dbReference>
<evidence type="ECO:0000259" key="8">
    <source>
        <dbReference type="PROSITE" id="PS51101"/>
    </source>
</evidence>
<comment type="caution">
    <text evidence="9">The sequence shown here is derived from an EMBL/GenBank/DDBJ whole genome shotgun (WGS) entry which is preliminary data.</text>
</comment>
<evidence type="ECO:0000256" key="6">
    <source>
        <dbReference type="ARBA" id="ARBA00022683"/>
    </source>
</evidence>
<evidence type="ECO:0000256" key="5">
    <source>
        <dbReference type="ARBA" id="ARBA00022679"/>
    </source>
</evidence>
<dbReference type="GO" id="GO:0016301">
    <property type="term" value="F:kinase activity"/>
    <property type="evidence" value="ECO:0007669"/>
    <property type="project" value="UniProtKB-KW"/>
</dbReference>
<evidence type="ECO:0000256" key="1">
    <source>
        <dbReference type="ARBA" id="ARBA00004496"/>
    </source>
</evidence>
<dbReference type="GO" id="GO:0009401">
    <property type="term" value="P:phosphoenolpyruvate-dependent sugar phosphotransferase system"/>
    <property type="evidence" value="ECO:0007669"/>
    <property type="project" value="UniProtKB-KW"/>
</dbReference>
<feature type="domain" description="PTS EIIB type-4" evidence="8">
    <location>
        <begin position="1"/>
        <end position="164"/>
    </location>
</feature>
<dbReference type="AlphaFoldDB" id="A0A9D1UWK7"/>
<dbReference type="Proteomes" id="UP000823963">
    <property type="component" value="Unassembled WGS sequence"/>
</dbReference>
<organism evidence="9 10">
    <name type="scientific">Candidatus Ligilactobacillus excrementigallinarum</name>
    <dbReference type="NCBI Taxonomy" id="2838641"/>
    <lineage>
        <taxon>Bacteria</taxon>
        <taxon>Bacillati</taxon>
        <taxon>Bacillota</taxon>
        <taxon>Bacilli</taxon>
        <taxon>Lactobacillales</taxon>
        <taxon>Lactobacillaceae</taxon>
        <taxon>Ligilactobacillus</taxon>
    </lineage>
</organism>
<reference evidence="9" key="1">
    <citation type="journal article" date="2021" name="PeerJ">
        <title>Extensive microbial diversity within the chicken gut microbiome revealed by metagenomics and culture.</title>
        <authorList>
            <person name="Gilroy R."/>
            <person name="Ravi A."/>
            <person name="Getino M."/>
            <person name="Pursley I."/>
            <person name="Horton D.L."/>
            <person name="Alikhan N.F."/>
            <person name="Baker D."/>
            <person name="Gharbi K."/>
            <person name="Hall N."/>
            <person name="Watson M."/>
            <person name="Adriaenssens E.M."/>
            <person name="Foster-Nyarko E."/>
            <person name="Jarju S."/>
            <person name="Secka A."/>
            <person name="Antonio M."/>
            <person name="Oren A."/>
            <person name="Chaudhuri R.R."/>
            <person name="La Ragione R."/>
            <person name="Hildebrand F."/>
            <person name="Pallen M.J."/>
        </authorList>
    </citation>
    <scope>NUCLEOTIDE SEQUENCE</scope>
    <source>
        <strain evidence="9">6627</strain>
    </source>
</reference>
<keyword evidence="6" id="KW-0598">Phosphotransferase system</keyword>
<keyword evidence="3" id="KW-0963">Cytoplasm</keyword>
<keyword evidence="7" id="KW-0418">Kinase</keyword>
<dbReference type="EMBL" id="DXFP01000024">
    <property type="protein sequence ID" value="HIX01744.1"/>
    <property type="molecule type" value="Genomic_DNA"/>
</dbReference>
<evidence type="ECO:0000313" key="10">
    <source>
        <dbReference type="Proteomes" id="UP000823963"/>
    </source>
</evidence>
<keyword evidence="2" id="KW-0813">Transport</keyword>
<evidence type="ECO:0000256" key="7">
    <source>
        <dbReference type="ARBA" id="ARBA00022777"/>
    </source>
</evidence>
<evidence type="ECO:0000256" key="4">
    <source>
        <dbReference type="ARBA" id="ARBA00022597"/>
    </source>
</evidence>
<gene>
    <name evidence="9" type="ORF">H9861_03220</name>
</gene>
<dbReference type="GO" id="GO:0005737">
    <property type="term" value="C:cytoplasm"/>
    <property type="evidence" value="ECO:0007669"/>
    <property type="project" value="UniProtKB-SubCell"/>
</dbReference>
<accession>A0A9D1UWK7</accession>
<dbReference type="GO" id="GO:0008982">
    <property type="term" value="F:protein-N(PI)-phosphohistidine-sugar phosphotransferase activity"/>
    <property type="evidence" value="ECO:0007669"/>
    <property type="project" value="InterPro"/>
</dbReference>
<proteinExistence type="predicted"/>
<sequence length="168" mass="19164">MQVQLFRIDSRLLHGQVATNWARVLKIDRIIVASDQVAQDEIRKTLIRQASPPGLKTNIVPIQKLIRINQDKRFDGMKVLLLVETVQDALRLLLGGIVVPQINIGSLSFDNSKQMISETIAVSEQDVQIFQWMHQRGIKLEVRKVSSDSPKDLWKILTDKKMIQSNLT</sequence>
<dbReference type="Pfam" id="PF03830">
    <property type="entry name" value="PTSIIB_sorb"/>
    <property type="match status" value="1"/>
</dbReference>
<evidence type="ECO:0000256" key="2">
    <source>
        <dbReference type="ARBA" id="ARBA00022448"/>
    </source>
</evidence>
<keyword evidence="4 9" id="KW-0762">Sugar transport</keyword>
<dbReference type="PROSITE" id="PS51101">
    <property type="entry name" value="PTS_EIIB_TYPE_4"/>
    <property type="match status" value="1"/>
</dbReference>